<comment type="caution">
    <text evidence="6">The sequence shown here is derived from an EMBL/GenBank/DDBJ whole genome shotgun (WGS) entry which is preliminary data.</text>
</comment>
<comment type="similarity">
    <text evidence="1">Belongs to the AAA ATPase family.</text>
</comment>
<dbReference type="EMBL" id="CAUWAG010000020">
    <property type="protein sequence ID" value="CAJ2514238.1"/>
    <property type="molecule type" value="Genomic_DNA"/>
</dbReference>
<evidence type="ECO:0000313" key="7">
    <source>
        <dbReference type="Proteomes" id="UP001295740"/>
    </source>
</evidence>
<dbReference type="SMART" id="SM00382">
    <property type="entry name" value="AAA"/>
    <property type="match status" value="1"/>
</dbReference>
<keyword evidence="2" id="KW-0547">Nucleotide-binding</keyword>
<dbReference type="GO" id="GO:0005524">
    <property type="term" value="F:ATP binding"/>
    <property type="evidence" value="ECO:0007669"/>
    <property type="project" value="UniProtKB-KW"/>
</dbReference>
<evidence type="ECO:0000256" key="1">
    <source>
        <dbReference type="ARBA" id="ARBA00006914"/>
    </source>
</evidence>
<dbReference type="Proteomes" id="UP001295740">
    <property type="component" value="Unassembled WGS sequence"/>
</dbReference>
<dbReference type="InterPro" id="IPR003959">
    <property type="entry name" value="ATPase_AAA_core"/>
</dbReference>
<dbReference type="GO" id="GO:0008540">
    <property type="term" value="C:proteasome regulatory particle, base subcomplex"/>
    <property type="evidence" value="ECO:0007669"/>
    <property type="project" value="UniProtKB-ARBA"/>
</dbReference>
<dbReference type="Pfam" id="PF00004">
    <property type="entry name" value="AAA"/>
    <property type="match status" value="1"/>
</dbReference>
<dbReference type="InterPro" id="IPR027417">
    <property type="entry name" value="P-loop_NTPase"/>
</dbReference>
<dbReference type="InterPro" id="IPR003593">
    <property type="entry name" value="AAA+_ATPase"/>
</dbReference>
<evidence type="ECO:0000259" key="5">
    <source>
        <dbReference type="SMART" id="SM00382"/>
    </source>
</evidence>
<name>A0AAI8YR06_9PEZI</name>
<reference evidence="6" key="1">
    <citation type="submission" date="2023-10" db="EMBL/GenBank/DDBJ databases">
        <authorList>
            <person name="Hackl T."/>
        </authorList>
    </citation>
    <scope>NUCLEOTIDE SEQUENCE</scope>
</reference>
<protein>
    <submittedName>
        <fullName evidence="6">Uu.00g023570.m01.CDS01</fullName>
    </submittedName>
</protein>
<keyword evidence="7" id="KW-1185">Reference proteome</keyword>
<sequence length="536" mass="60451">MASAVDPFTFIERSVEAADDDGQQPRLFDEFSALTSAKIAGPFMQLLVKLRSEFPEYVVTYTNPANLNLMAFAAVGNATATINTDTDSVFRMRYWLQPAQRGSIGHLGDALTFAKYRYSWGREAFIIARRRRGPALALGATDALLAEVGKWQYQERKGIYVYDRYWYLDRALYDQVQKASWYRVILDPDMKRELRRVRGRFFDSRDVYEDLGVPWKRGIIFYGPVGNGKTVSIKALMHTLGRRDPPVPTLYVKAAPATGHIRAVFAMARQMSPCLLVLEDIDTIVTKATRSYFFNEVDGLENNDGIFMVASTNHIDQLDPGLSKRPSRFDRKYLFPEPSKDERVQYVHYWRQKLIAKGDMEFPEELVVPIADITHGFSFAYIQEAFVTTLLEMAHRRDGGDDEDEDSAAHSTSGSLDDDDDLDKYELWRVMKQTVKTLRDEMESKLQEPMTGSALNGAEVILSDLVQNAKVTEMDAGLSADSMHLPLHLPHHMPNPIPGAVDSRAPSMPVRGQGAVGWGLQQPFLNLGPNNLAYGL</sequence>
<gene>
    <name evidence="6" type="ORF">KHLLAP_LOCUS14706</name>
</gene>
<dbReference type="InterPro" id="IPR050221">
    <property type="entry name" value="26S_Proteasome_ATPase"/>
</dbReference>
<keyword evidence="3" id="KW-0067">ATP-binding</keyword>
<dbReference type="GO" id="GO:0016887">
    <property type="term" value="F:ATP hydrolysis activity"/>
    <property type="evidence" value="ECO:0007669"/>
    <property type="project" value="InterPro"/>
</dbReference>
<organism evidence="6 7">
    <name type="scientific">Anthostomella pinea</name>
    <dbReference type="NCBI Taxonomy" id="933095"/>
    <lineage>
        <taxon>Eukaryota</taxon>
        <taxon>Fungi</taxon>
        <taxon>Dikarya</taxon>
        <taxon>Ascomycota</taxon>
        <taxon>Pezizomycotina</taxon>
        <taxon>Sordariomycetes</taxon>
        <taxon>Xylariomycetidae</taxon>
        <taxon>Xylariales</taxon>
        <taxon>Xylariaceae</taxon>
        <taxon>Anthostomella</taxon>
    </lineage>
</organism>
<dbReference type="CDD" id="cd19481">
    <property type="entry name" value="RecA-like_protease"/>
    <property type="match status" value="1"/>
</dbReference>
<evidence type="ECO:0000256" key="3">
    <source>
        <dbReference type="ARBA" id="ARBA00022840"/>
    </source>
</evidence>
<accession>A0AAI8YR06</accession>
<evidence type="ECO:0000313" key="6">
    <source>
        <dbReference type="EMBL" id="CAJ2514238.1"/>
    </source>
</evidence>
<feature type="region of interest" description="Disordered" evidence="4">
    <location>
        <begin position="397"/>
        <end position="418"/>
    </location>
</feature>
<evidence type="ECO:0000256" key="2">
    <source>
        <dbReference type="ARBA" id="ARBA00022741"/>
    </source>
</evidence>
<evidence type="ECO:0000256" key="4">
    <source>
        <dbReference type="SAM" id="MobiDB-lite"/>
    </source>
</evidence>
<feature type="domain" description="AAA+ ATPase" evidence="5">
    <location>
        <begin position="215"/>
        <end position="339"/>
    </location>
</feature>
<dbReference type="PANTHER" id="PTHR23073">
    <property type="entry name" value="26S PROTEASOME REGULATORY SUBUNIT"/>
    <property type="match status" value="1"/>
</dbReference>
<dbReference type="Gene3D" id="3.40.50.300">
    <property type="entry name" value="P-loop containing nucleotide triphosphate hydrolases"/>
    <property type="match status" value="1"/>
</dbReference>
<dbReference type="SUPFAM" id="SSF52540">
    <property type="entry name" value="P-loop containing nucleoside triphosphate hydrolases"/>
    <property type="match status" value="1"/>
</dbReference>
<dbReference type="AlphaFoldDB" id="A0AAI8YR06"/>
<proteinExistence type="inferred from homology"/>